<reference evidence="3" key="1">
    <citation type="submission" date="2020-11" db="EMBL/GenBank/DDBJ databases">
        <authorList>
            <person name="Tran Van P."/>
        </authorList>
    </citation>
    <scope>NUCLEOTIDE SEQUENCE</scope>
</reference>
<sequence length="308" mass="35001">MGNMMDAAKRGTVHPSSQDKYEDTFFACGELKKMTSLTLGNERKAIYQVDLKSRRPPMPWITQYDLKGFISASDGFLFYGLDWKLHVLRLKGRDPKSGPFNWDDVIFTPFEIRRSSACAAQRKIFISGSMDEISEKKVSMYDQGSKRFYAMTPMTQGRARHSSLVWENLLVVVGGFYNKKMLPSVEAFDLKAGKWTVLPPLPQPLCHHAMCVWADKLIVAGGYLKNENRTDKVWSLDFNMMKDWEEWPPMITPRDSHGLIPTEEGTLAALGGNRGPPTAEVMQRDGKWTPLDLKADFIALDKATCMRF</sequence>
<keyword evidence="4" id="KW-1185">Reference proteome</keyword>
<name>A0A7R9ADZ0_9CRUS</name>
<keyword evidence="1" id="KW-0880">Kelch repeat</keyword>
<dbReference type="Gene3D" id="2.120.10.80">
    <property type="entry name" value="Kelch-type beta propeller"/>
    <property type="match status" value="1"/>
</dbReference>
<dbReference type="AlphaFoldDB" id="A0A7R9ADZ0"/>
<evidence type="ECO:0000256" key="2">
    <source>
        <dbReference type="ARBA" id="ARBA00022737"/>
    </source>
</evidence>
<evidence type="ECO:0000313" key="3">
    <source>
        <dbReference type="EMBL" id="CAD7252238.1"/>
    </source>
</evidence>
<dbReference type="Proteomes" id="UP000677054">
    <property type="component" value="Unassembled WGS sequence"/>
</dbReference>
<organism evidence="3">
    <name type="scientific">Darwinula stevensoni</name>
    <dbReference type="NCBI Taxonomy" id="69355"/>
    <lineage>
        <taxon>Eukaryota</taxon>
        <taxon>Metazoa</taxon>
        <taxon>Ecdysozoa</taxon>
        <taxon>Arthropoda</taxon>
        <taxon>Crustacea</taxon>
        <taxon>Oligostraca</taxon>
        <taxon>Ostracoda</taxon>
        <taxon>Podocopa</taxon>
        <taxon>Podocopida</taxon>
        <taxon>Darwinulocopina</taxon>
        <taxon>Darwinuloidea</taxon>
        <taxon>Darwinulidae</taxon>
        <taxon>Darwinula</taxon>
    </lineage>
</organism>
<dbReference type="EMBL" id="CAJPEV010004226">
    <property type="protein sequence ID" value="CAG0901429.1"/>
    <property type="molecule type" value="Genomic_DNA"/>
</dbReference>
<dbReference type="PANTHER" id="PTHR45632">
    <property type="entry name" value="LD33804P"/>
    <property type="match status" value="1"/>
</dbReference>
<dbReference type="EMBL" id="LR903743">
    <property type="protein sequence ID" value="CAD7252238.1"/>
    <property type="molecule type" value="Genomic_DNA"/>
</dbReference>
<keyword evidence="2" id="KW-0677">Repeat</keyword>
<dbReference type="InterPro" id="IPR015915">
    <property type="entry name" value="Kelch-typ_b-propeller"/>
</dbReference>
<gene>
    <name evidence="3" type="ORF">DSTB1V02_LOCUS11996</name>
</gene>
<protein>
    <recommendedName>
        <fullName evidence="5">Kelch repeat-containing protein</fullName>
    </recommendedName>
</protein>
<dbReference type="SMART" id="SM00612">
    <property type="entry name" value="Kelch"/>
    <property type="match status" value="3"/>
</dbReference>
<dbReference type="InterPro" id="IPR006652">
    <property type="entry name" value="Kelch_1"/>
</dbReference>
<dbReference type="SUPFAM" id="SSF117281">
    <property type="entry name" value="Kelch motif"/>
    <property type="match status" value="1"/>
</dbReference>
<dbReference type="OrthoDB" id="45365at2759"/>
<evidence type="ECO:0008006" key="5">
    <source>
        <dbReference type="Google" id="ProtNLM"/>
    </source>
</evidence>
<proteinExistence type="predicted"/>
<evidence type="ECO:0000256" key="1">
    <source>
        <dbReference type="ARBA" id="ARBA00022441"/>
    </source>
</evidence>
<dbReference type="Pfam" id="PF24681">
    <property type="entry name" value="Kelch_KLHDC2_KLHL20_DRC7"/>
    <property type="match status" value="1"/>
</dbReference>
<accession>A0A7R9ADZ0</accession>
<dbReference type="PANTHER" id="PTHR45632:SF3">
    <property type="entry name" value="KELCH-LIKE PROTEIN 32"/>
    <property type="match status" value="1"/>
</dbReference>
<evidence type="ECO:0000313" key="4">
    <source>
        <dbReference type="Proteomes" id="UP000677054"/>
    </source>
</evidence>